<dbReference type="InterPro" id="IPR001360">
    <property type="entry name" value="Glyco_hydro_1"/>
</dbReference>
<dbReference type="KEGG" id="lpk:LACPI_2224"/>
<evidence type="ECO:0000256" key="1">
    <source>
        <dbReference type="ARBA" id="ARBA00010838"/>
    </source>
</evidence>
<gene>
    <name evidence="7" type="ORF">LACPI_2224</name>
</gene>
<keyword evidence="3 6" id="KW-0326">Glycosidase</keyword>
<dbReference type="Proteomes" id="UP000033166">
    <property type="component" value="Chromosome I"/>
</dbReference>
<dbReference type="PRINTS" id="PR00131">
    <property type="entry name" value="GLHYDRLASE1"/>
</dbReference>
<dbReference type="PROSITE" id="PS00653">
    <property type="entry name" value="GLYCOSYL_HYDROL_F1_2"/>
    <property type="match status" value="1"/>
</dbReference>
<comment type="similarity">
    <text evidence="1 5">Belongs to the glycosyl hydrolase 1 family.</text>
</comment>
<dbReference type="HOGENOM" id="CLU_001859_0_2_9"/>
<dbReference type="EMBL" id="LN774769">
    <property type="protein sequence ID" value="CEN29424.1"/>
    <property type="molecule type" value="Genomic_DNA"/>
</dbReference>
<protein>
    <submittedName>
        <fullName evidence="7">6-phospho-beta-glucosidase</fullName>
    </submittedName>
</protein>
<dbReference type="PANTHER" id="PTHR10353">
    <property type="entry name" value="GLYCOSYL HYDROLASE"/>
    <property type="match status" value="1"/>
</dbReference>
<dbReference type="Pfam" id="PF00232">
    <property type="entry name" value="Glyco_hydro_1"/>
    <property type="match status" value="1"/>
</dbReference>
<dbReference type="AlphaFoldDB" id="A0A0D6DZK4"/>
<organism evidence="7 8">
    <name type="scientific">Pseudolactococcus piscium MKFS47</name>
    <dbReference type="NCBI Taxonomy" id="297352"/>
    <lineage>
        <taxon>Bacteria</taxon>
        <taxon>Bacillati</taxon>
        <taxon>Bacillota</taxon>
        <taxon>Bacilli</taxon>
        <taxon>Lactobacillales</taxon>
        <taxon>Streptococcaceae</taxon>
        <taxon>Pseudolactococcus</taxon>
    </lineage>
</organism>
<keyword evidence="2 6" id="KW-0378">Hydrolase</keyword>
<dbReference type="GO" id="GO:0016052">
    <property type="term" value="P:carbohydrate catabolic process"/>
    <property type="evidence" value="ECO:0007669"/>
    <property type="project" value="TreeGrafter"/>
</dbReference>
<accession>A0A0D6DZK4</accession>
<dbReference type="InterPro" id="IPR033132">
    <property type="entry name" value="GH_1_N_CS"/>
</dbReference>
<dbReference type="InterPro" id="IPR017853">
    <property type="entry name" value="GH"/>
</dbReference>
<dbReference type="PROSITE" id="PS00572">
    <property type="entry name" value="GLYCOSYL_HYDROL_F1_1"/>
    <property type="match status" value="1"/>
</dbReference>
<dbReference type="Gene3D" id="3.20.20.80">
    <property type="entry name" value="Glycosidases"/>
    <property type="match status" value="1"/>
</dbReference>
<evidence type="ECO:0000256" key="3">
    <source>
        <dbReference type="ARBA" id="ARBA00023295"/>
    </source>
</evidence>
<dbReference type="RefSeq" id="WP_047916395.1">
    <property type="nucleotide sequence ID" value="NZ_LN774769.1"/>
</dbReference>
<dbReference type="PANTHER" id="PTHR10353:SF122">
    <property type="entry name" value="6-PHOSPHO-BETA-GLUCOSIDASE ASCB-RELATED"/>
    <property type="match status" value="1"/>
</dbReference>
<evidence type="ECO:0000313" key="7">
    <source>
        <dbReference type="EMBL" id="CEN29424.1"/>
    </source>
</evidence>
<evidence type="ECO:0000256" key="2">
    <source>
        <dbReference type="ARBA" id="ARBA00022801"/>
    </source>
</evidence>
<reference evidence="8" key="1">
    <citation type="submission" date="2015-01" db="EMBL/GenBank/DDBJ databases">
        <authorList>
            <person name="Andreevskaya M."/>
        </authorList>
    </citation>
    <scope>NUCLEOTIDE SEQUENCE [LARGE SCALE GENOMIC DNA]</scope>
    <source>
        <strain evidence="8">MKFS47</strain>
    </source>
</reference>
<dbReference type="NCBIfam" id="NF007158">
    <property type="entry name" value="PRK09593.1"/>
    <property type="match status" value="1"/>
</dbReference>
<dbReference type="STRING" id="1364.LP2241_50553"/>
<dbReference type="GO" id="GO:0008422">
    <property type="term" value="F:beta-glucosidase activity"/>
    <property type="evidence" value="ECO:0007669"/>
    <property type="project" value="TreeGrafter"/>
</dbReference>
<dbReference type="SUPFAM" id="SSF51445">
    <property type="entry name" value="(Trans)glycosidases"/>
    <property type="match status" value="1"/>
</dbReference>
<dbReference type="GO" id="GO:0005829">
    <property type="term" value="C:cytosol"/>
    <property type="evidence" value="ECO:0007669"/>
    <property type="project" value="TreeGrafter"/>
</dbReference>
<evidence type="ECO:0000256" key="6">
    <source>
        <dbReference type="RuleBase" id="RU004468"/>
    </source>
</evidence>
<sequence length="479" mass="53637">MTFKQDFLWGGATAANQLEGAFDVAGKGLSVADAMPGGKSRMQILGSDTFDWSIDADKYVYPNHKGIDHYHRFKEDIALFAEMGFKCYRFSIAWSRIFPMGDETKANEAGLAFYERVIDECLKYGIEPVITISHYEMPLNLAKAYGGWKNREIVGFYENFAKAVLTRFHTKVKYWMTFNEINSAIALPALSQGMVATTGGDQQQNIFQAWHHQFVASSLAVKIGHELNPDLQIGCMIIYATTYSYDSNPVNQVATMLQNQAFNYFCADVQVRGEYPAYTQKLFKEKGVSPLAIEDGDLALLKAYPVDYVGFSYYMSAVQNVTDEAADTVDGNILGGVKNPFLEVSDWGWQIDPTGLRIALNDLHGRYQVPLFIVENGLGAYDKVEADGTINDDYRIDYLAKHIQAMSDAVEDGVELMGYTPWGCIDLVSASTGEMSKRYGFIYVDLDDNIEGTGNRSKKKSFEWYKKVIATQGEDLTND</sequence>
<evidence type="ECO:0000313" key="8">
    <source>
        <dbReference type="Proteomes" id="UP000033166"/>
    </source>
</evidence>
<dbReference type="InterPro" id="IPR018120">
    <property type="entry name" value="Glyco_hydro_1_AS"/>
</dbReference>
<dbReference type="FunFam" id="3.20.20.80:FF:000004">
    <property type="entry name" value="Beta-glucosidase 6-phospho-beta-glucosidase"/>
    <property type="match status" value="1"/>
</dbReference>
<name>A0A0D6DZK4_9LACT</name>
<evidence type="ECO:0000256" key="4">
    <source>
        <dbReference type="PROSITE-ProRule" id="PRU10055"/>
    </source>
</evidence>
<evidence type="ECO:0000256" key="5">
    <source>
        <dbReference type="RuleBase" id="RU003690"/>
    </source>
</evidence>
<proteinExistence type="inferred from homology"/>
<feature type="active site" description="Nucleophile" evidence="4">
    <location>
        <position position="375"/>
    </location>
</feature>